<dbReference type="Proteomes" id="UP000004713">
    <property type="component" value="Unassembled WGS sequence"/>
</dbReference>
<dbReference type="eggNOG" id="ENOG50301J2">
    <property type="taxonomic scope" value="Bacteria"/>
</dbReference>
<name>B0NNR6_BACSE</name>
<reference evidence="1 2" key="2">
    <citation type="submission" date="2007-11" db="EMBL/GenBank/DDBJ databases">
        <authorList>
            <person name="Fulton L."/>
            <person name="Clifton S."/>
            <person name="Fulton B."/>
            <person name="Xu J."/>
            <person name="Minx P."/>
            <person name="Pepin K.H."/>
            <person name="Johnson M."/>
            <person name="Thiruvilangam P."/>
            <person name="Bhonagiri V."/>
            <person name="Nash W.E."/>
            <person name="Mardis E.R."/>
            <person name="Wilson R.K."/>
        </authorList>
    </citation>
    <scope>NUCLEOTIDE SEQUENCE [LARGE SCALE GENOMIC DNA]</scope>
    <source>
        <strain evidence="1 2">ATCC 43183</strain>
    </source>
</reference>
<reference evidence="1 2" key="1">
    <citation type="submission" date="2007-11" db="EMBL/GenBank/DDBJ databases">
        <title>Draft genome sequence of Bacteroides stercoris(ATCC 43183).</title>
        <authorList>
            <person name="Sudarsanam P."/>
            <person name="Ley R."/>
            <person name="Guruge J."/>
            <person name="Turnbaugh P.J."/>
            <person name="Mahowald M."/>
            <person name="Liep D."/>
            <person name="Gordon J."/>
        </authorList>
    </citation>
    <scope>NUCLEOTIDE SEQUENCE [LARGE SCALE GENOMIC DNA]</scope>
    <source>
        <strain evidence="1 2">ATCC 43183</strain>
    </source>
</reference>
<evidence type="ECO:0000313" key="2">
    <source>
        <dbReference type="Proteomes" id="UP000004713"/>
    </source>
</evidence>
<comment type="caution">
    <text evidence="1">The sequence shown here is derived from an EMBL/GenBank/DDBJ whole genome shotgun (WGS) entry which is preliminary data.</text>
</comment>
<organism evidence="1 2">
    <name type="scientific">Bacteroides stercoris ATCC 43183</name>
    <dbReference type="NCBI Taxonomy" id="449673"/>
    <lineage>
        <taxon>Bacteria</taxon>
        <taxon>Pseudomonadati</taxon>
        <taxon>Bacteroidota</taxon>
        <taxon>Bacteroidia</taxon>
        <taxon>Bacteroidales</taxon>
        <taxon>Bacteroidaceae</taxon>
        <taxon>Bacteroides</taxon>
    </lineage>
</organism>
<evidence type="ECO:0000313" key="1">
    <source>
        <dbReference type="EMBL" id="EDS15592.1"/>
    </source>
</evidence>
<sequence length="116" mass="13227">MQIIAKSVIFEHLSFRKGSEVHFFDAGVSQTCFCKADKITPYITPKNKLMDKSPLCTCLIKQDLEEAADPYEFLDKNYSISGILDNLDKLSPRELKCACCLFGVALQKACKKKRRW</sequence>
<proteinExistence type="predicted"/>
<gene>
    <name evidence="1" type="ORF">BACSTE_01031</name>
</gene>
<dbReference type="HOGENOM" id="CLU_2091925_0_0_10"/>
<dbReference type="AlphaFoldDB" id="B0NNR6"/>
<accession>B0NNR6</accession>
<dbReference type="EMBL" id="ABFZ02000018">
    <property type="protein sequence ID" value="EDS15592.1"/>
    <property type="molecule type" value="Genomic_DNA"/>
</dbReference>
<protein>
    <submittedName>
        <fullName evidence="1">Uncharacterized protein</fullName>
    </submittedName>
</protein>